<reference evidence="2 3" key="1">
    <citation type="journal article" date="2022" name="Front. Microbiol.">
        <title>Identification and characterization of a novel class of self-sufficient cytochrome P450 hydroxylase involved in cyclohexanecarboxylate degradation in Paraburkholderia terrae strain KU-64.</title>
        <authorList>
            <person name="Yamamoto T."/>
            <person name="Hasegawa Y."/>
            <person name="Iwaki H."/>
        </authorList>
    </citation>
    <scope>NUCLEOTIDE SEQUENCE [LARGE SCALE GENOMIC DNA]</scope>
    <source>
        <strain evidence="2 3">KU-64</strain>
    </source>
</reference>
<dbReference type="Proteomes" id="UP001319874">
    <property type="component" value="Chromosome 4"/>
</dbReference>
<proteinExistence type="predicted"/>
<accession>A0ABM7TZ75</accession>
<gene>
    <name evidence="2" type="ORF">PTKU64_80620</name>
</gene>
<sequence length="46" mass="5075">MASHLLSQFPQNEQNDFSSVGQKYGRAVSEFEVVDEDQYPAGGRVG</sequence>
<evidence type="ECO:0000313" key="3">
    <source>
        <dbReference type="Proteomes" id="UP001319874"/>
    </source>
</evidence>
<organism evidence="2 3">
    <name type="scientific">Paraburkholderia terrae</name>
    <dbReference type="NCBI Taxonomy" id="311230"/>
    <lineage>
        <taxon>Bacteria</taxon>
        <taxon>Pseudomonadati</taxon>
        <taxon>Pseudomonadota</taxon>
        <taxon>Betaproteobacteria</taxon>
        <taxon>Burkholderiales</taxon>
        <taxon>Burkholderiaceae</taxon>
        <taxon>Paraburkholderia</taxon>
    </lineage>
</organism>
<feature type="region of interest" description="Disordered" evidence="1">
    <location>
        <begin position="1"/>
        <end position="21"/>
    </location>
</feature>
<name>A0ABM7TZ75_9BURK</name>
<evidence type="ECO:0000256" key="1">
    <source>
        <dbReference type="SAM" id="MobiDB-lite"/>
    </source>
</evidence>
<dbReference type="EMBL" id="AP024958">
    <property type="protein sequence ID" value="BCZ84387.1"/>
    <property type="molecule type" value="Genomic_DNA"/>
</dbReference>
<keyword evidence="3" id="KW-1185">Reference proteome</keyword>
<evidence type="ECO:0000313" key="2">
    <source>
        <dbReference type="EMBL" id="BCZ84387.1"/>
    </source>
</evidence>
<protein>
    <submittedName>
        <fullName evidence="2">Uncharacterized protein</fullName>
    </submittedName>
</protein>